<feature type="region of interest" description="Disordered" evidence="1">
    <location>
        <begin position="1"/>
        <end position="80"/>
    </location>
</feature>
<dbReference type="AlphaFoldDB" id="A0A5P1DZJ7"/>
<reference evidence="4" key="1">
    <citation type="journal article" date="2017" name="Nat. Commun.">
        <title>The asparagus genome sheds light on the origin and evolution of a young Y chromosome.</title>
        <authorList>
            <person name="Harkess A."/>
            <person name="Zhou J."/>
            <person name="Xu C."/>
            <person name="Bowers J.E."/>
            <person name="Van der Hulst R."/>
            <person name="Ayyampalayam S."/>
            <person name="Mercati F."/>
            <person name="Riccardi P."/>
            <person name="McKain M.R."/>
            <person name="Kakrana A."/>
            <person name="Tang H."/>
            <person name="Ray J."/>
            <person name="Groenendijk J."/>
            <person name="Arikit S."/>
            <person name="Mathioni S.M."/>
            <person name="Nakano M."/>
            <person name="Shan H."/>
            <person name="Telgmann-Rauber A."/>
            <person name="Kanno A."/>
            <person name="Yue Z."/>
            <person name="Chen H."/>
            <person name="Li W."/>
            <person name="Chen Y."/>
            <person name="Xu X."/>
            <person name="Zhang Y."/>
            <person name="Luo S."/>
            <person name="Chen H."/>
            <person name="Gao J."/>
            <person name="Mao Z."/>
            <person name="Pires J.C."/>
            <person name="Luo M."/>
            <person name="Kudrna D."/>
            <person name="Wing R.A."/>
            <person name="Meyers B.C."/>
            <person name="Yi K."/>
            <person name="Kong H."/>
            <person name="Lavrijsen P."/>
            <person name="Sunseri F."/>
            <person name="Falavigna A."/>
            <person name="Ye Y."/>
            <person name="Leebens-Mack J.H."/>
            <person name="Chen G."/>
        </authorList>
    </citation>
    <scope>NUCLEOTIDE SEQUENCE [LARGE SCALE GENOMIC DNA]</scope>
    <source>
        <strain evidence="4">cv. DH0086</strain>
    </source>
</reference>
<keyword evidence="4" id="KW-1185">Reference proteome</keyword>
<accession>A0A5P1DZJ7</accession>
<feature type="compositionally biased region" description="Low complexity" evidence="1">
    <location>
        <begin position="39"/>
        <end position="49"/>
    </location>
</feature>
<evidence type="ECO:0000256" key="1">
    <source>
        <dbReference type="SAM" id="MobiDB-lite"/>
    </source>
</evidence>
<dbReference type="Proteomes" id="UP000243459">
    <property type="component" value="Chromosome 10"/>
</dbReference>
<dbReference type="Pfam" id="PF03634">
    <property type="entry name" value="TCP"/>
    <property type="match status" value="1"/>
</dbReference>
<name>A0A5P1DZJ7_ASPOF</name>
<protein>
    <recommendedName>
        <fullName evidence="2">TCP domain-containing protein</fullName>
    </recommendedName>
</protein>
<feature type="region of interest" description="Disordered" evidence="1">
    <location>
        <begin position="95"/>
        <end position="147"/>
    </location>
</feature>
<sequence length="175" mass="19391">MEIEENHRNHKRSRVGNGNQAAAKLDDDEDDGDQNKELSIINNNSSSNNRMRPWHHPSSRIFRVSRASGGKDRHSKVYTAKGLRDRRVRLSAAESAISELPSLDTTFPDSPLELQPLPSDSGIDPEADPSYNQQQHSSASETSKGWSKTYVETGIGNPLKELLIPRGQNCSTALD</sequence>
<evidence type="ECO:0000313" key="3">
    <source>
        <dbReference type="EMBL" id="ONK55702.1"/>
    </source>
</evidence>
<feature type="compositionally biased region" description="Polar residues" evidence="1">
    <location>
        <begin position="130"/>
        <end position="146"/>
    </location>
</feature>
<evidence type="ECO:0000313" key="4">
    <source>
        <dbReference type="Proteomes" id="UP000243459"/>
    </source>
</evidence>
<feature type="domain" description="TCP" evidence="2">
    <location>
        <begin position="69"/>
        <end position="93"/>
    </location>
</feature>
<dbReference type="EMBL" id="CM007390">
    <property type="protein sequence ID" value="ONK55702.1"/>
    <property type="molecule type" value="Genomic_DNA"/>
</dbReference>
<dbReference type="InterPro" id="IPR017887">
    <property type="entry name" value="TF_TCP_subgr"/>
</dbReference>
<proteinExistence type="predicted"/>
<evidence type="ECO:0000259" key="2">
    <source>
        <dbReference type="Pfam" id="PF03634"/>
    </source>
</evidence>
<dbReference type="Gramene" id="ONK55702">
    <property type="protein sequence ID" value="ONK55702"/>
    <property type="gene ID" value="A4U43_C10F130"/>
</dbReference>
<organism evidence="3 4">
    <name type="scientific">Asparagus officinalis</name>
    <name type="common">Garden asparagus</name>
    <dbReference type="NCBI Taxonomy" id="4686"/>
    <lineage>
        <taxon>Eukaryota</taxon>
        <taxon>Viridiplantae</taxon>
        <taxon>Streptophyta</taxon>
        <taxon>Embryophyta</taxon>
        <taxon>Tracheophyta</taxon>
        <taxon>Spermatophyta</taxon>
        <taxon>Magnoliopsida</taxon>
        <taxon>Liliopsida</taxon>
        <taxon>Asparagales</taxon>
        <taxon>Asparagaceae</taxon>
        <taxon>Asparagoideae</taxon>
        <taxon>Asparagus</taxon>
    </lineage>
</organism>
<gene>
    <name evidence="3" type="ORF">A4U43_C10F130</name>
</gene>